<evidence type="ECO:0000313" key="2">
    <source>
        <dbReference type="Proteomes" id="UP000054800"/>
    </source>
</evidence>
<dbReference type="OrthoDB" id="9865296at2"/>
<proteinExistence type="predicted"/>
<accession>A0A0M4T6Y5</accession>
<dbReference type="EMBL" id="LMVH01000001">
    <property type="protein sequence ID" value="KUL98086.1"/>
    <property type="molecule type" value="Genomic_DNA"/>
</dbReference>
<dbReference type="AlphaFoldDB" id="A0A0M4T6Y5"/>
<dbReference type="RefSeq" id="WP_059222380.1">
    <property type="nucleotide sequence ID" value="NZ_LMVH01000001.1"/>
</dbReference>
<organism evidence="1 2">
    <name type="scientific">Fusobacterium nucleatum subsp. nucleatum</name>
    <dbReference type="NCBI Taxonomy" id="76856"/>
    <lineage>
        <taxon>Bacteria</taxon>
        <taxon>Fusobacteriati</taxon>
        <taxon>Fusobacteriota</taxon>
        <taxon>Fusobacteriia</taxon>
        <taxon>Fusobacteriales</taxon>
        <taxon>Fusobacteriaceae</taxon>
        <taxon>Fusobacterium</taxon>
    </lineage>
</organism>
<protein>
    <recommendedName>
        <fullName evidence="3">YopX protein domain-containing protein</fullName>
    </recommendedName>
</protein>
<evidence type="ECO:0000313" key="1">
    <source>
        <dbReference type="EMBL" id="KUL98086.1"/>
    </source>
</evidence>
<evidence type="ECO:0008006" key="3">
    <source>
        <dbReference type="Google" id="ProtNLM"/>
    </source>
</evidence>
<dbReference type="Proteomes" id="UP000054800">
    <property type="component" value="Unassembled WGS sequence"/>
</dbReference>
<comment type="caution">
    <text evidence="1">The sequence shown here is derived from an EMBL/GenBank/DDBJ whole genome shotgun (WGS) entry which is preliminary data.</text>
</comment>
<sequence>MKLRGKIYSIVTGGVYKVLNINFESRKITGINKNEELTFEFKDVIWLESTGIKEDKKYIYTDDYLLATKDENLILCGIVKRRKDGVFVLENKKQHKSIPLIELKASGVKLINLQNHKIYFAKKNNKTIKK</sequence>
<name>A0A0M4T6Y5_FUSNC</name>
<gene>
    <name evidence="1" type="ORF">RO03_00660</name>
</gene>
<dbReference type="PATRIC" id="fig|76856.3.peg.2060"/>
<reference evidence="1 2" key="1">
    <citation type="submission" date="2015-10" db="EMBL/GenBank/DDBJ databases">
        <authorList>
            <person name="Gilbert D.G."/>
        </authorList>
    </citation>
    <scope>NUCLEOTIDE SEQUENCE [LARGE SCALE GENOMIC DNA]</scope>
    <source>
        <strain evidence="1 2">ChDC F311</strain>
    </source>
</reference>